<keyword evidence="6" id="KW-0539">Nucleus</keyword>
<evidence type="ECO:0000313" key="11">
    <source>
        <dbReference type="Proteomes" id="UP000193648"/>
    </source>
</evidence>
<protein>
    <submittedName>
        <fullName evidence="10">Centromere-associated protein K-domain-containing protein</fullName>
    </submittedName>
</protein>
<sequence length="340" mass="39279">MDPIDPRITTQDHIFADTSASTILPLRDKETKQVIDAARQHLSSDSGSVGESQRPPPLPQQSLPESIHEIKVAPEYIREREDVLRTTGEILYQRCIVKMEHLQQLKDKYVKNQQQFSSSLSNSGRTIQSQHLNTQQVAILRLEEIRLQAELDKIRAKQESAPDILPEVTKVRVRRMVQDSIQSYAQMTPRLSMELEETKAELASENQLLKELKEIHRALQARRRDLKKSVESGINQEIVQERQKLQQLRDHTGELMKELVHFLAKHHPPIQPDPDEKAEFELKHILEDIMNLSVSQPEDPYVVLVPGKYYPPHIEHLINAGIAVRHPRDSQKLRLINFYS</sequence>
<comment type="subcellular location">
    <subcellularLocation>
        <location evidence="2">Chromosome</location>
        <location evidence="2">Centromere</location>
    </subcellularLocation>
    <subcellularLocation>
        <location evidence="1">Nucleus</location>
    </subcellularLocation>
</comment>
<dbReference type="GO" id="GO:0005634">
    <property type="term" value="C:nucleus"/>
    <property type="evidence" value="ECO:0007669"/>
    <property type="project" value="UniProtKB-SubCell"/>
</dbReference>
<comment type="caution">
    <text evidence="10">The sequence shown here is derived from an EMBL/GenBank/DDBJ whole genome shotgun (WGS) entry which is preliminary data.</text>
</comment>
<keyword evidence="4" id="KW-0158">Chromosome</keyword>
<evidence type="ECO:0000256" key="1">
    <source>
        <dbReference type="ARBA" id="ARBA00004123"/>
    </source>
</evidence>
<reference evidence="10 11" key="1">
    <citation type="submission" date="2016-07" db="EMBL/GenBank/DDBJ databases">
        <title>Pervasive Adenine N6-methylation of Active Genes in Fungi.</title>
        <authorList>
            <consortium name="DOE Joint Genome Institute"/>
            <person name="Mondo S.J."/>
            <person name="Dannebaum R.O."/>
            <person name="Kuo R.C."/>
            <person name="Labutti K."/>
            <person name="Haridas S."/>
            <person name="Kuo A."/>
            <person name="Salamov A."/>
            <person name="Ahrendt S.R."/>
            <person name="Lipzen A."/>
            <person name="Sullivan W."/>
            <person name="Andreopoulos W.B."/>
            <person name="Clum A."/>
            <person name="Lindquist E."/>
            <person name="Daum C."/>
            <person name="Ramamoorthy G.K."/>
            <person name="Gryganskyi A."/>
            <person name="Culley D."/>
            <person name="Magnuson J.K."/>
            <person name="James T.Y."/>
            <person name="O'Malley M.A."/>
            <person name="Stajich J.E."/>
            <person name="Spatafora J.W."/>
            <person name="Visel A."/>
            <person name="Grigoriev I.V."/>
        </authorList>
    </citation>
    <scope>NUCLEOTIDE SEQUENCE [LARGE SCALE GENOMIC DNA]</scope>
    <source>
        <strain evidence="10 11">NRRL 3116</strain>
    </source>
</reference>
<proteinExistence type="inferred from homology"/>
<keyword evidence="11" id="KW-1185">Reference proteome</keyword>
<name>A0A1Y2GEI3_9FUNG</name>
<evidence type="ECO:0000256" key="5">
    <source>
        <dbReference type="ARBA" id="ARBA00023054"/>
    </source>
</evidence>
<dbReference type="PANTHER" id="PTHR14401:SF6">
    <property type="entry name" value="CENTROMERE PROTEIN K"/>
    <property type="match status" value="1"/>
</dbReference>
<keyword evidence="5 8" id="KW-0175">Coiled coil</keyword>
<feature type="compositionally biased region" description="Polar residues" evidence="9">
    <location>
        <begin position="41"/>
        <end position="50"/>
    </location>
</feature>
<feature type="region of interest" description="Disordered" evidence="9">
    <location>
        <begin position="39"/>
        <end position="66"/>
    </location>
</feature>
<dbReference type="OrthoDB" id="9445768at2759"/>
<keyword evidence="7" id="KW-0137">Centromere</keyword>
<dbReference type="EMBL" id="MCFF01000050">
    <property type="protein sequence ID" value="ORZ05527.1"/>
    <property type="molecule type" value="Genomic_DNA"/>
</dbReference>
<evidence type="ECO:0000256" key="6">
    <source>
        <dbReference type="ARBA" id="ARBA00023242"/>
    </source>
</evidence>
<evidence type="ECO:0000256" key="7">
    <source>
        <dbReference type="ARBA" id="ARBA00023328"/>
    </source>
</evidence>
<dbReference type="GO" id="GO:0000775">
    <property type="term" value="C:chromosome, centromeric region"/>
    <property type="evidence" value="ECO:0007669"/>
    <property type="project" value="UniProtKB-SubCell"/>
</dbReference>
<evidence type="ECO:0000313" key="10">
    <source>
        <dbReference type="EMBL" id="ORZ05527.1"/>
    </source>
</evidence>
<dbReference type="PANTHER" id="PTHR14401">
    <property type="entry name" value="CENTROMERE PROTEIN K"/>
    <property type="match status" value="1"/>
</dbReference>
<evidence type="ECO:0000256" key="9">
    <source>
        <dbReference type="SAM" id="MobiDB-lite"/>
    </source>
</evidence>
<evidence type="ECO:0000256" key="3">
    <source>
        <dbReference type="ARBA" id="ARBA00005795"/>
    </source>
</evidence>
<dbReference type="RefSeq" id="XP_021877101.1">
    <property type="nucleotide sequence ID" value="XM_022029148.1"/>
</dbReference>
<dbReference type="InParanoid" id="A0A1Y2GEI3"/>
<organism evidence="10 11">
    <name type="scientific">Lobosporangium transversale</name>
    <dbReference type="NCBI Taxonomy" id="64571"/>
    <lineage>
        <taxon>Eukaryota</taxon>
        <taxon>Fungi</taxon>
        <taxon>Fungi incertae sedis</taxon>
        <taxon>Mucoromycota</taxon>
        <taxon>Mortierellomycotina</taxon>
        <taxon>Mortierellomycetes</taxon>
        <taxon>Mortierellales</taxon>
        <taxon>Mortierellaceae</taxon>
        <taxon>Lobosporangium</taxon>
    </lineage>
</organism>
<feature type="coiled-coil region" evidence="8">
    <location>
        <begin position="192"/>
        <end position="229"/>
    </location>
</feature>
<dbReference type="AlphaFoldDB" id="A0A1Y2GEI3"/>
<dbReference type="Pfam" id="PF11802">
    <property type="entry name" value="CENP-K"/>
    <property type="match status" value="1"/>
</dbReference>
<accession>A0A1Y2GEI3</accession>
<comment type="similarity">
    <text evidence="3">Belongs to the CENP-K/MCM22 family.</text>
</comment>
<dbReference type="Proteomes" id="UP000193648">
    <property type="component" value="Unassembled WGS sequence"/>
</dbReference>
<gene>
    <name evidence="10" type="ORF">BCR41DRAFT_400535</name>
</gene>
<evidence type="ECO:0000256" key="8">
    <source>
        <dbReference type="SAM" id="Coils"/>
    </source>
</evidence>
<dbReference type="STRING" id="64571.A0A1Y2GEI3"/>
<dbReference type="GeneID" id="33570991"/>
<evidence type="ECO:0000256" key="4">
    <source>
        <dbReference type="ARBA" id="ARBA00022454"/>
    </source>
</evidence>
<dbReference type="GO" id="GO:0000070">
    <property type="term" value="P:mitotic sister chromatid segregation"/>
    <property type="evidence" value="ECO:0007669"/>
    <property type="project" value="TreeGrafter"/>
</dbReference>
<dbReference type="InterPro" id="IPR020993">
    <property type="entry name" value="Centromere_CenpK"/>
</dbReference>
<evidence type="ECO:0000256" key="2">
    <source>
        <dbReference type="ARBA" id="ARBA00004584"/>
    </source>
</evidence>
<dbReference type="GO" id="GO:0051382">
    <property type="term" value="P:kinetochore assembly"/>
    <property type="evidence" value="ECO:0007669"/>
    <property type="project" value="InterPro"/>
</dbReference>